<evidence type="ECO:0000313" key="3">
    <source>
        <dbReference type="EMBL" id="RMZ54171.1"/>
    </source>
</evidence>
<reference evidence="3" key="3">
    <citation type="submission" date="2018-10" db="EMBL/GenBank/DDBJ databases">
        <authorList>
            <person name="Hovde B."/>
            <person name="Zhang X."/>
        </authorList>
    </citation>
    <scope>NUCLEOTIDE SEQUENCE [LARGE SCALE GENOMIC DNA]</scope>
    <source>
        <strain evidence="3">UTEX 25</strain>
    </source>
</reference>
<dbReference type="EMBL" id="QOKY01000183">
    <property type="protein sequence ID" value="RMZ54171.1"/>
    <property type="molecule type" value="Genomic_DNA"/>
</dbReference>
<dbReference type="Pfam" id="PF06911">
    <property type="entry name" value="Senescence"/>
    <property type="match status" value="1"/>
</dbReference>
<dbReference type="Proteomes" id="UP000279271">
    <property type="component" value="Unassembled WGS sequence"/>
</dbReference>
<protein>
    <recommendedName>
        <fullName evidence="1">Senescence domain-containing protein</fullName>
    </recommendedName>
</protein>
<proteinExistence type="predicted"/>
<dbReference type="EMBL" id="GDKF01003268">
    <property type="protein sequence ID" value="JAT75354.1"/>
    <property type="molecule type" value="Transcribed_RNA"/>
</dbReference>
<evidence type="ECO:0000313" key="4">
    <source>
        <dbReference type="Proteomes" id="UP000279271"/>
    </source>
</evidence>
<dbReference type="InterPro" id="IPR009686">
    <property type="entry name" value="Senescence/spartin_C"/>
</dbReference>
<dbReference type="PANTHER" id="PTHR21068:SF43">
    <property type="entry name" value="SPARTIN"/>
    <property type="match status" value="1"/>
</dbReference>
<gene>
    <name evidence="3" type="ORF">APUTEX25_005327</name>
    <name evidence="2" type="ORF">g.4561</name>
</gene>
<reference evidence="4" key="2">
    <citation type="journal article" date="2018" name="Algal Res.">
        <title>Characterization of plant carbon substrate utilization by Auxenochlorella protothecoides.</title>
        <authorList>
            <person name="Vogler B.W."/>
            <person name="Starkenburg S.R."/>
            <person name="Sudasinghe N."/>
            <person name="Schambach J.Y."/>
            <person name="Rollin J.A."/>
            <person name="Pattathil S."/>
            <person name="Barry A.N."/>
        </authorList>
    </citation>
    <scope>NUCLEOTIDE SEQUENCE [LARGE SCALE GENOMIC DNA]</scope>
    <source>
        <strain evidence="4">UTEX 25</strain>
    </source>
</reference>
<dbReference type="AlphaFoldDB" id="A0A1D2A849"/>
<sequence>MSEVLISFPYAELYIVRGSEAPILQSEGELVISSSPGTGDAAEQGPPASCIQLAVGKVSWEVKPSSKALKAGEYTWVFSTSEAGIFYSLTLLASASEEDVGIFEAVLENIAVVKESEALLADPEAQHGEAALAGAAYNSALARGVHRASAGLASGLLVSAAYATGAIKRVTDAARPAAPTAAPVHVSEATKRRFERTAAAAEWASGAAGAVVGGLAWVGAKVAGGALWALGADKPLAPGEEAGVLRETSHAAAAGFSQVWEGMEDAGRAVLLSARDGAAGVVGDRYGADAAGLSLHSMNAAGSGANAVYAVRKLGVRTVAKAAAKRTAKGVFKTMGAGGAGAGAAAASGGVDVAAEAPPGAKQQQLVPQGKQA</sequence>
<dbReference type="PANTHER" id="PTHR21068">
    <property type="entry name" value="SPARTIN"/>
    <property type="match status" value="1"/>
</dbReference>
<evidence type="ECO:0000313" key="2">
    <source>
        <dbReference type="EMBL" id="JAT75354.1"/>
    </source>
</evidence>
<reference evidence="2" key="1">
    <citation type="submission" date="2015-08" db="EMBL/GenBank/DDBJ databases">
        <authorList>
            <person name="Babu N.S."/>
            <person name="Beckwith C.J."/>
            <person name="Beseler K.G."/>
            <person name="Brison A."/>
            <person name="Carone J.V."/>
            <person name="Caskin T.P."/>
            <person name="Diamond M."/>
            <person name="Durham M.E."/>
            <person name="Foxe J.M."/>
            <person name="Go M."/>
            <person name="Henderson B.A."/>
            <person name="Jones I.B."/>
            <person name="McGettigan J.A."/>
            <person name="Micheletti S.J."/>
            <person name="Nasrallah M.E."/>
            <person name="Ortiz D."/>
            <person name="Piller C.R."/>
            <person name="Privatt S.R."/>
            <person name="Schneider S.L."/>
            <person name="Sharp S."/>
            <person name="Smith T.C."/>
            <person name="Stanton J.D."/>
            <person name="Ullery H.E."/>
            <person name="Wilson R.J."/>
            <person name="Serrano M.G."/>
            <person name="Buck G."/>
            <person name="Lee V."/>
            <person name="Wang Y."/>
            <person name="Carvalho R."/>
            <person name="Voegtly L."/>
            <person name="Shi R."/>
            <person name="Duckworth R."/>
            <person name="Johnson A."/>
            <person name="Loviza R."/>
            <person name="Walstead R."/>
            <person name="Shah Z."/>
            <person name="Kiflezghi M."/>
            <person name="Wade K."/>
            <person name="Ball S.L."/>
            <person name="Bradley K.W."/>
            <person name="Asai D.J."/>
            <person name="Bowman C.A."/>
            <person name="Russell D.A."/>
            <person name="Pope W.H."/>
            <person name="Jacobs-Sera D."/>
            <person name="Hendrix R.W."/>
            <person name="Hatfull G.F."/>
        </authorList>
    </citation>
    <scope>NUCLEOTIDE SEQUENCE</scope>
</reference>
<name>A0A1D2A849_AUXPR</name>
<feature type="domain" description="Senescence" evidence="1">
    <location>
        <begin position="146"/>
        <end position="325"/>
    </location>
</feature>
<organism evidence="2">
    <name type="scientific">Auxenochlorella protothecoides</name>
    <name type="common">Green microalga</name>
    <name type="synonym">Chlorella protothecoides</name>
    <dbReference type="NCBI Taxonomy" id="3075"/>
    <lineage>
        <taxon>Eukaryota</taxon>
        <taxon>Viridiplantae</taxon>
        <taxon>Chlorophyta</taxon>
        <taxon>core chlorophytes</taxon>
        <taxon>Trebouxiophyceae</taxon>
        <taxon>Chlorellales</taxon>
        <taxon>Chlorellaceae</taxon>
        <taxon>Auxenochlorella</taxon>
    </lineage>
</organism>
<dbReference type="InterPro" id="IPR045036">
    <property type="entry name" value="Spartin-like"/>
</dbReference>
<dbReference type="GO" id="GO:0005886">
    <property type="term" value="C:plasma membrane"/>
    <property type="evidence" value="ECO:0007669"/>
    <property type="project" value="TreeGrafter"/>
</dbReference>
<reference evidence="3" key="4">
    <citation type="submission" date="2018-11" db="EMBL/GenBank/DDBJ databases">
        <title>Characterization of plant carbon substrate utilization by Auxenochlorella protothecoides.</title>
        <authorList>
            <person name="Vogler B.W."/>
            <person name="Starkenburg S.R."/>
            <person name="Sudasinghe N."/>
            <person name="Schambach J.Y."/>
            <person name="Rollin J.A."/>
            <person name="Pattathil S."/>
            <person name="Barry A.N."/>
        </authorList>
    </citation>
    <scope>NUCLEOTIDE SEQUENCE [LARGE SCALE GENOMIC DNA]</scope>
    <source>
        <strain evidence="3">UTEX 25</strain>
    </source>
</reference>
<accession>A0A1D2A849</accession>
<evidence type="ECO:0000259" key="1">
    <source>
        <dbReference type="Pfam" id="PF06911"/>
    </source>
</evidence>